<comment type="catalytic activity">
    <reaction evidence="10">
        <text>isopentenyl diphosphate = dimethylallyl diphosphate</text>
        <dbReference type="Rhea" id="RHEA:23284"/>
        <dbReference type="ChEBI" id="CHEBI:57623"/>
        <dbReference type="ChEBI" id="CHEBI:128769"/>
        <dbReference type="EC" id="5.3.3.2"/>
    </reaction>
</comment>
<dbReference type="EMBL" id="VUOB01000108">
    <property type="protein sequence ID" value="KAA2247669.1"/>
    <property type="molecule type" value="Genomic_DNA"/>
</dbReference>
<keyword evidence="14" id="KW-1185">Reference proteome</keyword>
<comment type="cofactor">
    <cofactor evidence="10">
        <name>Mn(2+)</name>
        <dbReference type="ChEBI" id="CHEBI:29035"/>
    </cofactor>
    <text evidence="10">Binds 1 Mn(2+) ion per subunit.</text>
</comment>
<dbReference type="SUPFAM" id="SSF55811">
    <property type="entry name" value="Nudix"/>
    <property type="match status" value="1"/>
</dbReference>
<dbReference type="RefSeq" id="WP_149855140.1">
    <property type="nucleotide sequence ID" value="NZ_VUOB01000108.1"/>
</dbReference>
<dbReference type="OrthoDB" id="9809458at2"/>
<evidence type="ECO:0000256" key="3">
    <source>
        <dbReference type="ARBA" id="ARBA00012057"/>
    </source>
</evidence>
<evidence type="ECO:0000256" key="11">
    <source>
        <dbReference type="PIRSR" id="PIRSR018427-1"/>
    </source>
</evidence>
<feature type="binding site" evidence="10">
    <location>
        <position position="112"/>
    </location>
    <ligand>
        <name>Mn(2+)</name>
        <dbReference type="ChEBI" id="CHEBI:29035"/>
    </ligand>
</feature>
<evidence type="ECO:0000256" key="7">
    <source>
        <dbReference type="ARBA" id="ARBA00023211"/>
    </source>
</evidence>
<comment type="pathway">
    <text evidence="1 10">Isoprenoid biosynthesis; dimethylallyl diphosphate biosynthesis; dimethylallyl diphosphate from isopentenyl diphosphate: step 1/1.</text>
</comment>
<dbReference type="PROSITE" id="PS51462">
    <property type="entry name" value="NUDIX"/>
    <property type="match status" value="1"/>
</dbReference>
<organism evidence="13 14">
    <name type="scientific">Solihabitans fulvus</name>
    <dbReference type="NCBI Taxonomy" id="1892852"/>
    <lineage>
        <taxon>Bacteria</taxon>
        <taxon>Bacillati</taxon>
        <taxon>Actinomycetota</taxon>
        <taxon>Actinomycetes</taxon>
        <taxon>Pseudonocardiales</taxon>
        <taxon>Pseudonocardiaceae</taxon>
        <taxon>Solihabitans</taxon>
    </lineage>
</organism>
<dbReference type="InterPro" id="IPR015797">
    <property type="entry name" value="NUDIX_hydrolase-like_dom_sf"/>
</dbReference>
<keyword evidence="9 10" id="KW-0413">Isomerase</keyword>
<proteinExistence type="inferred from homology"/>
<evidence type="ECO:0000256" key="1">
    <source>
        <dbReference type="ARBA" id="ARBA00004826"/>
    </source>
</evidence>
<dbReference type="PANTHER" id="PTHR10885:SF0">
    <property type="entry name" value="ISOPENTENYL-DIPHOSPHATE DELTA-ISOMERASE"/>
    <property type="match status" value="1"/>
</dbReference>
<feature type="domain" description="Nudix hydrolase" evidence="12">
    <location>
        <begin position="28"/>
        <end position="162"/>
    </location>
</feature>
<dbReference type="AlphaFoldDB" id="A0A5B2WBT7"/>
<dbReference type="Gene3D" id="3.90.79.10">
    <property type="entry name" value="Nucleoside Triphosphate Pyrophosphohydrolase"/>
    <property type="match status" value="1"/>
</dbReference>
<evidence type="ECO:0000259" key="12">
    <source>
        <dbReference type="PROSITE" id="PS51462"/>
    </source>
</evidence>
<evidence type="ECO:0000313" key="13">
    <source>
        <dbReference type="EMBL" id="KAA2247669.1"/>
    </source>
</evidence>
<comment type="similarity">
    <text evidence="2 10">Belongs to the IPP isomerase type 1 family.</text>
</comment>
<dbReference type="FunFam" id="3.90.79.10:FF:000009">
    <property type="entry name" value="Isopentenyl-diphosphate Delta-isomerase"/>
    <property type="match status" value="1"/>
</dbReference>
<sequence>MEQVILLDESGNATGVADKATVHDRDTPLHLAFSCYVFDGRQRVLLTQRAHTKLTWPGVWTNSCCGHPAPGEDLADGVRRRLRDELGLTIARLELVLPRFRYRAVMDNGVVENEMCPVFVAVADAEPRPNPDEVADVRWLPWDQLIADVAADRQPISPWCRLQLAALTALGPDPAGWRAADTAELPPAARTAKA</sequence>
<name>A0A5B2WBT7_9PSEU</name>
<comment type="subcellular location">
    <subcellularLocation>
        <location evidence="10">Cytoplasm</location>
    </subcellularLocation>
</comment>
<dbReference type="EC" id="5.3.3.2" evidence="3 10"/>
<evidence type="ECO:0000256" key="8">
    <source>
        <dbReference type="ARBA" id="ARBA00023229"/>
    </source>
</evidence>
<accession>A0A5B2WBT7</accession>
<dbReference type="InterPro" id="IPR000086">
    <property type="entry name" value="NUDIX_hydrolase_dom"/>
</dbReference>
<dbReference type="InterPro" id="IPR056375">
    <property type="entry name" value="Idi_bact"/>
</dbReference>
<reference evidence="13 14" key="2">
    <citation type="submission" date="2019-09" db="EMBL/GenBank/DDBJ databases">
        <authorList>
            <person name="Jin C."/>
        </authorList>
    </citation>
    <scope>NUCLEOTIDE SEQUENCE [LARGE SCALE GENOMIC DNA]</scope>
    <source>
        <strain evidence="13 14">AN110305</strain>
    </source>
</reference>
<keyword evidence="5 10" id="KW-0479">Metal-binding</keyword>
<feature type="binding site" evidence="10">
    <location>
        <position position="114"/>
    </location>
    <ligand>
        <name>Mn(2+)</name>
        <dbReference type="ChEBI" id="CHEBI:29035"/>
    </ligand>
</feature>
<dbReference type="PANTHER" id="PTHR10885">
    <property type="entry name" value="ISOPENTENYL-DIPHOSPHATE DELTA-ISOMERASE"/>
    <property type="match status" value="1"/>
</dbReference>
<keyword evidence="4 10" id="KW-0963">Cytoplasm</keyword>
<feature type="active site" evidence="10 11">
    <location>
        <position position="114"/>
    </location>
</feature>
<evidence type="ECO:0000313" key="14">
    <source>
        <dbReference type="Proteomes" id="UP000323454"/>
    </source>
</evidence>
<comment type="cofactor">
    <cofactor evidence="10">
        <name>Mg(2+)</name>
        <dbReference type="ChEBI" id="CHEBI:18420"/>
    </cofactor>
    <text evidence="10">Binds 1 Mg(2+) ion per subunit. The magnesium ion binds only when substrate is bound.</text>
</comment>
<evidence type="ECO:0000256" key="9">
    <source>
        <dbReference type="ARBA" id="ARBA00023235"/>
    </source>
</evidence>
<dbReference type="NCBIfam" id="NF002995">
    <property type="entry name" value="PRK03759.1"/>
    <property type="match status" value="1"/>
</dbReference>
<dbReference type="Proteomes" id="UP000323454">
    <property type="component" value="Unassembled WGS sequence"/>
</dbReference>
<feature type="binding site" evidence="10">
    <location>
        <position position="30"/>
    </location>
    <ligand>
        <name>Mn(2+)</name>
        <dbReference type="ChEBI" id="CHEBI:29035"/>
    </ligand>
</feature>
<comment type="function">
    <text evidence="10">Catalyzes the 1,3-allylic rearrangement of the homoallylic substrate isopentenyl (IPP) to its highly electrophilic allylic isomer, dimethylallyl diphosphate (DMAPP).</text>
</comment>
<dbReference type="CDD" id="cd02885">
    <property type="entry name" value="NUDIX_IPP_Isomerase"/>
    <property type="match status" value="1"/>
</dbReference>
<dbReference type="Pfam" id="PF00293">
    <property type="entry name" value="NUDIX"/>
    <property type="match status" value="1"/>
</dbReference>
<dbReference type="GO" id="GO:0004452">
    <property type="term" value="F:isopentenyl-diphosphate delta-isomerase activity"/>
    <property type="evidence" value="ECO:0007669"/>
    <property type="project" value="UniProtKB-UniRule"/>
</dbReference>
<gene>
    <name evidence="10" type="primary">idi</name>
    <name evidence="13" type="ORF">F0L68_39990</name>
</gene>
<protein>
    <recommendedName>
        <fullName evidence="3 10">Isopentenyl-diphosphate Delta-isomerase</fullName>
        <shortName evidence="10">IPP isomerase</shortName>
        <ecNumber evidence="3 10">5.3.3.2</ecNumber>
    </recommendedName>
    <alternativeName>
        <fullName evidence="10">IPP:DMAPP isomerase</fullName>
    </alternativeName>
    <alternativeName>
        <fullName evidence="10">Isopentenyl pyrophosphate isomerase</fullName>
    </alternativeName>
</protein>
<dbReference type="PIRSF" id="PIRSF018427">
    <property type="entry name" value="Isopntndiph_ism"/>
    <property type="match status" value="1"/>
</dbReference>
<evidence type="ECO:0000256" key="6">
    <source>
        <dbReference type="ARBA" id="ARBA00022842"/>
    </source>
</evidence>
<feature type="active site" evidence="10 11">
    <location>
        <position position="65"/>
    </location>
</feature>
<evidence type="ECO:0000256" key="4">
    <source>
        <dbReference type="ARBA" id="ARBA00022490"/>
    </source>
</evidence>
<feature type="binding site" evidence="10">
    <location>
        <position position="23"/>
    </location>
    <ligand>
        <name>Mn(2+)</name>
        <dbReference type="ChEBI" id="CHEBI:29035"/>
    </ligand>
</feature>
<evidence type="ECO:0000256" key="10">
    <source>
        <dbReference type="HAMAP-Rule" id="MF_00202"/>
    </source>
</evidence>
<dbReference type="UniPathway" id="UPA00059">
    <property type="reaction ID" value="UER00104"/>
</dbReference>
<dbReference type="HAMAP" id="MF_00202">
    <property type="entry name" value="Idi"/>
    <property type="match status" value="1"/>
</dbReference>
<dbReference type="InterPro" id="IPR011876">
    <property type="entry name" value="IsopentenylPP_isomerase_typ1"/>
</dbReference>
<dbReference type="GO" id="GO:0046872">
    <property type="term" value="F:metal ion binding"/>
    <property type="evidence" value="ECO:0007669"/>
    <property type="project" value="UniProtKB-KW"/>
</dbReference>
<comment type="caution">
    <text evidence="13">The sequence shown here is derived from an EMBL/GenBank/DDBJ whole genome shotgun (WGS) entry which is preliminary data.</text>
</comment>
<keyword evidence="8 10" id="KW-0414">Isoprene biosynthesis</keyword>
<dbReference type="GO" id="GO:0008299">
    <property type="term" value="P:isoprenoid biosynthetic process"/>
    <property type="evidence" value="ECO:0007669"/>
    <property type="project" value="UniProtKB-UniRule"/>
</dbReference>
<keyword evidence="6 10" id="KW-0460">Magnesium</keyword>
<feature type="binding site" evidence="10">
    <location>
        <position position="67"/>
    </location>
    <ligand>
        <name>Mn(2+)</name>
        <dbReference type="ChEBI" id="CHEBI:29035"/>
    </ligand>
</feature>
<dbReference type="GO" id="GO:0050992">
    <property type="term" value="P:dimethylallyl diphosphate biosynthetic process"/>
    <property type="evidence" value="ECO:0007669"/>
    <property type="project" value="UniProtKB-UniRule"/>
</dbReference>
<feature type="binding site" evidence="10">
    <location>
        <position position="85"/>
    </location>
    <ligand>
        <name>Mg(2+)</name>
        <dbReference type="ChEBI" id="CHEBI:18420"/>
    </ligand>
</feature>
<evidence type="ECO:0000256" key="5">
    <source>
        <dbReference type="ARBA" id="ARBA00022723"/>
    </source>
</evidence>
<dbReference type="GO" id="GO:0005737">
    <property type="term" value="C:cytoplasm"/>
    <property type="evidence" value="ECO:0007669"/>
    <property type="project" value="UniProtKB-SubCell"/>
</dbReference>
<reference evidence="13 14" key="1">
    <citation type="submission" date="2019-09" db="EMBL/GenBank/DDBJ databases">
        <title>Goodfellowia gen. nov., a new genus of the Pseudonocardineae related to Actinoalloteichus, containing Goodfellowia coeruleoviolacea gen. nov., comb. nov. gen. nov., comb. nov.</title>
        <authorList>
            <person name="Labeda D."/>
        </authorList>
    </citation>
    <scope>NUCLEOTIDE SEQUENCE [LARGE SCALE GENOMIC DNA]</scope>
    <source>
        <strain evidence="13 14">AN110305</strain>
    </source>
</reference>
<dbReference type="NCBIfam" id="TIGR02150">
    <property type="entry name" value="IPP_isom_1"/>
    <property type="match status" value="1"/>
</dbReference>
<evidence type="ECO:0000256" key="2">
    <source>
        <dbReference type="ARBA" id="ARBA00007579"/>
    </source>
</evidence>
<keyword evidence="7 10" id="KW-0464">Manganese</keyword>